<comment type="similarity">
    <text evidence="3">Belongs to the PIAS family.</text>
</comment>
<dbReference type="PANTHER" id="PTHR10782:SF102">
    <property type="entry name" value="E3 SUMO-PROTEIN LIGASE SIZ1"/>
    <property type="match status" value="1"/>
</dbReference>
<keyword evidence="6 12" id="KW-0863">Zinc-finger</keyword>
<comment type="caution">
    <text evidence="16">The sequence shown here is derived from an EMBL/GenBank/DDBJ whole genome shotgun (WGS) entry which is preliminary data.</text>
</comment>
<comment type="subcellular location">
    <subcellularLocation>
        <location evidence="1">Nucleus</location>
    </subcellularLocation>
</comment>
<feature type="compositionally biased region" description="Polar residues" evidence="13">
    <location>
        <begin position="805"/>
        <end position="817"/>
    </location>
</feature>
<evidence type="ECO:0000256" key="4">
    <source>
        <dbReference type="ARBA" id="ARBA00022679"/>
    </source>
</evidence>
<feature type="domain" description="SAP" evidence="14">
    <location>
        <begin position="11"/>
        <end position="45"/>
    </location>
</feature>
<dbReference type="PROSITE" id="PS50800">
    <property type="entry name" value="SAP"/>
    <property type="match status" value="1"/>
</dbReference>
<evidence type="ECO:0000259" key="14">
    <source>
        <dbReference type="PROSITE" id="PS50800"/>
    </source>
</evidence>
<dbReference type="GO" id="GO:0016925">
    <property type="term" value="P:protein sumoylation"/>
    <property type="evidence" value="ECO:0007669"/>
    <property type="project" value="UniProtKB-ARBA"/>
</dbReference>
<name>A0A9D3UC90_9ROSI</name>
<sequence>MDLVASCKDKLAYFRIKELKDVLTQLGLSKQGKKQDLVERILGALSDEQVKKMWAKRTPVGKEDVAKLVDDIYRKMQVSGATELASKGQGLSDGNNVKIKGEVDDPFQPDVKVRCPCGNSLETDNIIMCEDPRCQVWQHFGCVIIPEKPMEGNPAVPDFFYCELCRLKRADPFWLTIANPLYPVKLAIANIPTDGTNPMQSMEKTFQITRADKELLSKQEYDVQAWCMLLNDKVPFRMQWPQYADLQVNGVPVRAINRPGSQLLGANGRDDGPIISPCIKDGINKITLTGCDARVFCFGVRIVKHRTFQQILNMIPKENDGERLEDALCRVRRCVGGGTATDNGDSDSDLEVVADFFGVNLRCPMSGSRMKVAGRFKPCIHMGCFDLEVFVELNQRSRKWQCPICLKNYSLEHVIIDPYFNRITSKMSNCGEDITEIEVKPDGSWRAKAKSENERRELGDLALWHSPDSTLCESGSVEDKPTAEISKQIKLEGTSEGPTGLKLGIKKNQNGYWQFSKPEDLNNSSASRLQDRLRYEQKFLPMSSSATGSGKDGEDASVNQDAGGTYDFTSNGIELDSVPLNVDSAYEFTDQNQSATAGNAEVIVLSDSDEENEILISPATVYKDNHNQNDGGGLDFPVATPGISHPYSEEPPLGPAANLGLFSPNDEFDMSLWSLPSGTQDGSGFQLFNTDPDVADTLVDLQRSSLNCPSTVNGYPLAPETTMGSTTLVPTCSIGQVDTNLNDSLVDATLFGGEDPSLQIFLPTHPSGASAESGLRDQADVSNGIRTDDWISLRLGGGASGGHGDSTTVNGFNSRQPIPSKERAMDTASLLLGMNDSRNGKSSRQRTESPFSFPRQKRSVRPRLYLSIDSDTE</sequence>
<dbReference type="InterPro" id="IPR013083">
    <property type="entry name" value="Znf_RING/FYVE/PHD"/>
</dbReference>
<evidence type="ECO:0000256" key="11">
    <source>
        <dbReference type="ARBA" id="ARBA00083458"/>
    </source>
</evidence>
<keyword evidence="5" id="KW-0479">Metal-binding</keyword>
<dbReference type="SMART" id="SM00249">
    <property type="entry name" value="PHD"/>
    <property type="match status" value="1"/>
</dbReference>
<dbReference type="Pfam" id="PF02891">
    <property type="entry name" value="zf-MIZ"/>
    <property type="match status" value="1"/>
</dbReference>
<dbReference type="Pfam" id="PF02037">
    <property type="entry name" value="SAP"/>
    <property type="match status" value="1"/>
</dbReference>
<feature type="region of interest" description="Disordered" evidence="13">
    <location>
        <begin position="796"/>
        <end position="873"/>
    </location>
</feature>
<dbReference type="GO" id="GO:0005634">
    <property type="term" value="C:nucleus"/>
    <property type="evidence" value="ECO:0007669"/>
    <property type="project" value="UniProtKB-SubCell"/>
</dbReference>
<evidence type="ECO:0000256" key="5">
    <source>
        <dbReference type="ARBA" id="ARBA00022723"/>
    </source>
</evidence>
<dbReference type="OrthoDB" id="28127at2759"/>
<dbReference type="FunFam" id="3.30.40.10:FF:000241">
    <property type="entry name" value="E3 SUMO-protein ligase SIZ2"/>
    <property type="match status" value="1"/>
</dbReference>
<comment type="pathway">
    <text evidence="2">Protein modification; protein sumoylation.</text>
</comment>
<dbReference type="PROSITE" id="PS51044">
    <property type="entry name" value="ZF_SP_RING"/>
    <property type="match status" value="1"/>
</dbReference>
<dbReference type="SUPFAM" id="SSF68906">
    <property type="entry name" value="SAP domain"/>
    <property type="match status" value="1"/>
</dbReference>
<dbReference type="GO" id="GO:0008270">
    <property type="term" value="F:zinc ion binding"/>
    <property type="evidence" value="ECO:0007669"/>
    <property type="project" value="UniProtKB-KW"/>
</dbReference>
<evidence type="ECO:0000256" key="13">
    <source>
        <dbReference type="SAM" id="MobiDB-lite"/>
    </source>
</evidence>
<evidence type="ECO:0000256" key="9">
    <source>
        <dbReference type="ARBA" id="ARBA00023242"/>
    </source>
</evidence>
<evidence type="ECO:0000256" key="1">
    <source>
        <dbReference type="ARBA" id="ARBA00004123"/>
    </source>
</evidence>
<reference evidence="16 17" key="1">
    <citation type="journal article" date="2021" name="Plant Biotechnol. J.">
        <title>Multi-omics assisted identification of the key and species-specific regulatory components of drought-tolerant mechanisms in Gossypium stocksii.</title>
        <authorList>
            <person name="Yu D."/>
            <person name="Ke L."/>
            <person name="Zhang D."/>
            <person name="Wu Y."/>
            <person name="Sun Y."/>
            <person name="Mei J."/>
            <person name="Sun J."/>
            <person name="Sun Y."/>
        </authorList>
    </citation>
    <scope>NUCLEOTIDE SEQUENCE [LARGE SCALE GENOMIC DNA]</scope>
    <source>
        <strain evidence="17">cv. E1</strain>
        <tissue evidence="16">Leaf</tissue>
    </source>
</reference>
<accession>A0A9D3UC90</accession>
<evidence type="ECO:0000256" key="2">
    <source>
        <dbReference type="ARBA" id="ARBA00004718"/>
    </source>
</evidence>
<keyword evidence="4" id="KW-0808">Transferase</keyword>
<evidence type="ECO:0000256" key="10">
    <source>
        <dbReference type="ARBA" id="ARBA00068604"/>
    </source>
</evidence>
<feature type="domain" description="SP-RING-type" evidence="15">
    <location>
        <begin position="346"/>
        <end position="429"/>
    </location>
</feature>
<dbReference type="InterPro" id="IPR019786">
    <property type="entry name" value="Zinc_finger_PHD-type_CS"/>
</dbReference>
<dbReference type="Gene3D" id="1.10.720.30">
    <property type="entry name" value="SAP domain"/>
    <property type="match status" value="1"/>
</dbReference>
<evidence type="ECO:0000256" key="3">
    <source>
        <dbReference type="ARBA" id="ARBA00005383"/>
    </source>
</evidence>
<dbReference type="InterPro" id="IPR036361">
    <property type="entry name" value="SAP_dom_sf"/>
</dbReference>
<proteinExistence type="inferred from homology"/>
<dbReference type="InterPro" id="IPR004181">
    <property type="entry name" value="Znf_MIZ"/>
</dbReference>
<dbReference type="InterPro" id="IPR001965">
    <property type="entry name" value="Znf_PHD"/>
</dbReference>
<keyword evidence="9" id="KW-0539">Nucleus</keyword>
<dbReference type="Proteomes" id="UP000828251">
    <property type="component" value="Unassembled WGS sequence"/>
</dbReference>
<dbReference type="GO" id="GO:0000785">
    <property type="term" value="C:chromatin"/>
    <property type="evidence" value="ECO:0007669"/>
    <property type="project" value="TreeGrafter"/>
</dbReference>
<dbReference type="CDD" id="cd16792">
    <property type="entry name" value="SP-RING_Siz-like"/>
    <property type="match status" value="1"/>
</dbReference>
<dbReference type="PANTHER" id="PTHR10782">
    <property type="entry name" value="ZINC FINGER MIZ DOMAIN-CONTAINING PROTEIN"/>
    <property type="match status" value="1"/>
</dbReference>
<dbReference type="AlphaFoldDB" id="A0A9D3UC90"/>
<evidence type="ECO:0000313" key="17">
    <source>
        <dbReference type="Proteomes" id="UP000828251"/>
    </source>
</evidence>
<dbReference type="FunFam" id="1.10.720.30:FF:000014">
    <property type="entry name" value="E3 SUMO-protein ligase SIZ1"/>
    <property type="match status" value="1"/>
</dbReference>
<evidence type="ECO:0000256" key="8">
    <source>
        <dbReference type="ARBA" id="ARBA00022833"/>
    </source>
</evidence>
<feature type="region of interest" description="Disordered" evidence="13">
    <location>
        <begin position="541"/>
        <end position="562"/>
    </location>
</feature>
<dbReference type="InterPro" id="IPR011011">
    <property type="entry name" value="Znf_FYVE_PHD"/>
</dbReference>
<keyword evidence="8" id="KW-0862">Zinc</keyword>
<organism evidence="16 17">
    <name type="scientific">Gossypium stocksii</name>
    <dbReference type="NCBI Taxonomy" id="47602"/>
    <lineage>
        <taxon>Eukaryota</taxon>
        <taxon>Viridiplantae</taxon>
        <taxon>Streptophyta</taxon>
        <taxon>Embryophyta</taxon>
        <taxon>Tracheophyta</taxon>
        <taxon>Spermatophyta</taxon>
        <taxon>Magnoliopsida</taxon>
        <taxon>eudicotyledons</taxon>
        <taxon>Gunneridae</taxon>
        <taxon>Pentapetalae</taxon>
        <taxon>rosids</taxon>
        <taxon>malvids</taxon>
        <taxon>Malvales</taxon>
        <taxon>Malvaceae</taxon>
        <taxon>Malvoideae</taxon>
        <taxon>Gossypium</taxon>
    </lineage>
</organism>
<evidence type="ECO:0000256" key="6">
    <source>
        <dbReference type="ARBA" id="ARBA00022771"/>
    </source>
</evidence>
<dbReference type="PROSITE" id="PS01359">
    <property type="entry name" value="ZF_PHD_1"/>
    <property type="match status" value="1"/>
</dbReference>
<gene>
    <name evidence="16" type="ORF">J1N35_045822</name>
</gene>
<evidence type="ECO:0000259" key="15">
    <source>
        <dbReference type="PROSITE" id="PS51044"/>
    </source>
</evidence>
<dbReference type="EMBL" id="JAIQCV010000013">
    <property type="protein sequence ID" value="KAH1033648.1"/>
    <property type="molecule type" value="Genomic_DNA"/>
</dbReference>
<dbReference type="GO" id="GO:0061665">
    <property type="term" value="F:SUMO ligase activity"/>
    <property type="evidence" value="ECO:0007669"/>
    <property type="project" value="TreeGrafter"/>
</dbReference>
<dbReference type="Gene3D" id="3.30.40.10">
    <property type="entry name" value="Zinc/RING finger domain, C3HC4 (zinc finger)"/>
    <property type="match status" value="2"/>
</dbReference>
<dbReference type="SUPFAM" id="SSF57903">
    <property type="entry name" value="FYVE/PHD zinc finger"/>
    <property type="match status" value="1"/>
</dbReference>
<evidence type="ECO:0000313" key="16">
    <source>
        <dbReference type="EMBL" id="KAH1033648.1"/>
    </source>
</evidence>
<evidence type="ECO:0000256" key="12">
    <source>
        <dbReference type="PROSITE-ProRule" id="PRU00452"/>
    </source>
</evidence>
<dbReference type="SMART" id="SM00513">
    <property type="entry name" value="SAP"/>
    <property type="match status" value="1"/>
</dbReference>
<dbReference type="InterPro" id="IPR003034">
    <property type="entry name" value="SAP_dom"/>
</dbReference>
<dbReference type="CDD" id="cd15570">
    <property type="entry name" value="PHD_Bye1p_SIZ1_like"/>
    <property type="match status" value="1"/>
</dbReference>
<keyword evidence="7" id="KW-0833">Ubl conjugation pathway</keyword>
<dbReference type="InterPro" id="IPR031141">
    <property type="entry name" value="SIZ1/2_SP-RING"/>
</dbReference>
<evidence type="ECO:0000256" key="7">
    <source>
        <dbReference type="ARBA" id="ARBA00022786"/>
    </source>
</evidence>
<keyword evidence="17" id="KW-1185">Reference proteome</keyword>
<protein>
    <recommendedName>
        <fullName evidence="10">E3 SUMO-protein ligase SIZ1</fullName>
    </recommendedName>
    <alternativeName>
        <fullName evidence="11">E3 SUMO-protein transferase SIZ1</fullName>
    </alternativeName>
</protein>